<dbReference type="AlphaFoldDB" id="A0A8J2TY33"/>
<proteinExistence type="predicted"/>
<comment type="caution">
    <text evidence="1">The sequence shown here is derived from an EMBL/GenBank/DDBJ whole genome shotgun (WGS) entry which is preliminary data.</text>
</comment>
<accession>A0A8J2TY33</accession>
<evidence type="ECO:0000313" key="1">
    <source>
        <dbReference type="EMBL" id="GGA14672.1"/>
    </source>
</evidence>
<dbReference type="Proteomes" id="UP000616114">
    <property type="component" value="Unassembled WGS sequence"/>
</dbReference>
<keyword evidence="2" id="KW-1185">Reference proteome</keyword>
<evidence type="ECO:0000313" key="2">
    <source>
        <dbReference type="Proteomes" id="UP000616114"/>
    </source>
</evidence>
<reference evidence="1" key="2">
    <citation type="submission" date="2020-09" db="EMBL/GenBank/DDBJ databases">
        <authorList>
            <person name="Sun Q."/>
            <person name="Zhou Y."/>
        </authorList>
    </citation>
    <scope>NUCLEOTIDE SEQUENCE</scope>
    <source>
        <strain evidence="1">CGMCC 1.12785</strain>
    </source>
</reference>
<organism evidence="1 2">
    <name type="scientific">Sediminivirga luteola</name>
    <dbReference type="NCBI Taxonomy" id="1774748"/>
    <lineage>
        <taxon>Bacteria</taxon>
        <taxon>Bacillati</taxon>
        <taxon>Actinomycetota</taxon>
        <taxon>Actinomycetes</taxon>
        <taxon>Micrococcales</taxon>
        <taxon>Brevibacteriaceae</taxon>
        <taxon>Sediminivirga</taxon>
    </lineage>
</organism>
<reference evidence="1" key="1">
    <citation type="journal article" date="2014" name="Int. J. Syst. Evol. Microbiol.">
        <title>Complete genome sequence of Corynebacterium casei LMG S-19264T (=DSM 44701T), isolated from a smear-ripened cheese.</title>
        <authorList>
            <consortium name="US DOE Joint Genome Institute (JGI-PGF)"/>
            <person name="Walter F."/>
            <person name="Albersmeier A."/>
            <person name="Kalinowski J."/>
            <person name="Ruckert C."/>
        </authorList>
    </citation>
    <scope>NUCLEOTIDE SEQUENCE</scope>
    <source>
        <strain evidence="1">CGMCC 1.12785</strain>
    </source>
</reference>
<sequence length="107" mass="11260">MRTVEGVGDLGVGGRRELLDYLAGGWVGHTVQNVISFISGVSTSHATNPQHACRRRVRGSDIRAHGRGDAAAAWTVRACAPSRAATADLSGMSPCLPDILLRASDHL</sequence>
<dbReference type="EMBL" id="BMFY01000006">
    <property type="protein sequence ID" value="GGA14672.1"/>
    <property type="molecule type" value="Genomic_DNA"/>
</dbReference>
<name>A0A8J2TY33_9MICO</name>
<gene>
    <name evidence="1" type="ORF">GCM10011333_17030</name>
</gene>
<protein>
    <submittedName>
        <fullName evidence="1">Uncharacterized protein</fullName>
    </submittedName>
</protein>